<comment type="similarity">
    <text evidence="10 11">Belongs to the TonB-dependent receptor family.</text>
</comment>
<dbReference type="PANTHER" id="PTHR30069:SF29">
    <property type="entry name" value="HEMOGLOBIN AND HEMOGLOBIN-HAPTOGLOBIN-BINDING PROTEIN 1-RELATED"/>
    <property type="match status" value="1"/>
</dbReference>
<dbReference type="InterPro" id="IPR036942">
    <property type="entry name" value="Beta-barrel_TonB_sf"/>
</dbReference>
<dbReference type="Pfam" id="PF13620">
    <property type="entry name" value="CarboxypepD_reg"/>
    <property type="match status" value="1"/>
</dbReference>
<organism evidence="14 15">
    <name type="scientific">Arcticibacter pallidicorallinus</name>
    <dbReference type="NCBI Taxonomy" id="1259464"/>
    <lineage>
        <taxon>Bacteria</taxon>
        <taxon>Pseudomonadati</taxon>
        <taxon>Bacteroidota</taxon>
        <taxon>Sphingobacteriia</taxon>
        <taxon>Sphingobacteriales</taxon>
        <taxon>Sphingobacteriaceae</taxon>
        <taxon>Arcticibacter</taxon>
    </lineage>
</organism>
<dbReference type="GO" id="GO:0015344">
    <property type="term" value="F:siderophore uptake transmembrane transporter activity"/>
    <property type="evidence" value="ECO:0007669"/>
    <property type="project" value="TreeGrafter"/>
</dbReference>
<evidence type="ECO:0000256" key="4">
    <source>
        <dbReference type="ARBA" id="ARBA00022692"/>
    </source>
</evidence>
<dbReference type="Gene3D" id="2.60.40.1120">
    <property type="entry name" value="Carboxypeptidase-like, regulatory domain"/>
    <property type="match status" value="1"/>
</dbReference>
<keyword evidence="3 10" id="KW-1134">Transmembrane beta strand</keyword>
<evidence type="ECO:0000256" key="3">
    <source>
        <dbReference type="ARBA" id="ARBA00022452"/>
    </source>
</evidence>
<feature type="domain" description="TonB-dependent receptor plug" evidence="13">
    <location>
        <begin position="137"/>
        <end position="240"/>
    </location>
</feature>
<keyword evidence="4 10" id="KW-0812">Transmembrane</keyword>
<dbReference type="SUPFAM" id="SSF49464">
    <property type="entry name" value="Carboxypeptidase regulatory domain-like"/>
    <property type="match status" value="1"/>
</dbReference>
<dbReference type="GO" id="GO:0044718">
    <property type="term" value="P:siderophore transmembrane transport"/>
    <property type="evidence" value="ECO:0007669"/>
    <property type="project" value="TreeGrafter"/>
</dbReference>
<evidence type="ECO:0000259" key="13">
    <source>
        <dbReference type="Pfam" id="PF07715"/>
    </source>
</evidence>
<feature type="domain" description="TonB-dependent receptor-like beta-barrel" evidence="12">
    <location>
        <begin position="517"/>
        <end position="782"/>
    </location>
</feature>
<dbReference type="InterPro" id="IPR037066">
    <property type="entry name" value="Plug_dom_sf"/>
</dbReference>
<evidence type="ECO:0000256" key="5">
    <source>
        <dbReference type="ARBA" id="ARBA00022729"/>
    </source>
</evidence>
<evidence type="ECO:0000256" key="9">
    <source>
        <dbReference type="ARBA" id="ARBA00023237"/>
    </source>
</evidence>
<keyword evidence="6 11" id="KW-0798">TonB box</keyword>
<evidence type="ECO:0000313" key="14">
    <source>
        <dbReference type="EMBL" id="PRY54349.1"/>
    </source>
</evidence>
<dbReference type="EMBL" id="PVTH01000002">
    <property type="protein sequence ID" value="PRY54349.1"/>
    <property type="molecule type" value="Genomic_DNA"/>
</dbReference>
<dbReference type="Gene3D" id="2.170.130.10">
    <property type="entry name" value="TonB-dependent receptor, plug domain"/>
    <property type="match status" value="1"/>
</dbReference>
<evidence type="ECO:0000256" key="8">
    <source>
        <dbReference type="ARBA" id="ARBA00023170"/>
    </source>
</evidence>
<evidence type="ECO:0000313" key="15">
    <source>
        <dbReference type="Proteomes" id="UP000238034"/>
    </source>
</evidence>
<dbReference type="Proteomes" id="UP000238034">
    <property type="component" value="Unassembled WGS sequence"/>
</dbReference>
<dbReference type="PROSITE" id="PS52016">
    <property type="entry name" value="TONB_DEPENDENT_REC_3"/>
    <property type="match status" value="1"/>
</dbReference>
<keyword evidence="9 10" id="KW-0998">Cell outer membrane</keyword>
<proteinExistence type="inferred from homology"/>
<evidence type="ECO:0000256" key="6">
    <source>
        <dbReference type="ARBA" id="ARBA00023077"/>
    </source>
</evidence>
<keyword evidence="5" id="KW-0732">Signal</keyword>
<protein>
    <submittedName>
        <fullName evidence="14">Outer membrane receptor protein involved in Fe transport</fullName>
    </submittedName>
</protein>
<name>A0A2T0U8U9_9SPHI</name>
<evidence type="ECO:0000259" key="12">
    <source>
        <dbReference type="Pfam" id="PF00593"/>
    </source>
</evidence>
<keyword evidence="7 10" id="KW-0472">Membrane</keyword>
<sequence>MRSQIDLMSAGDAKIYVIRLFLVVILTLSIHSINAQSISSSISGLVHDKSGQAVNQASIILRGTPYAGSSDDAGRFKVNVPAGTYSLIVSRVGFLEQTVQVKVDQDQHLVLNTLKLASLSDLKEVEVRGKTENRLRKEQAFNVNVIDLKELYNTSGDLNQVLTRTSGVRVREDGGLGSNFTFSLNGFSGRQVKFFLDGIPMDNFGSSLTLNNFPVNMAERIEIYKGVLPVELGADALGGAVNLITRSNPNYLDASYGFGSFNTHKASVNHAYTNPKSGLTLKTNVFYNFSDNNYKVKVEPIALSGDNAGQRLPKQEVERFHDGYESATIQFEGGVTGKKYADRLLVGLIASGNDKDIQTGVIMDQVFGARTSNSSALIPTLKYKKSDLFAKGLDLSLYTAYNMSTNRFIDTTRLKYNWLQEMVPTSTAELNRTQLKNKDNEGLVTANLAYRLSNLNALAFNYVLTDFRRKSSDVENPDNVTFKYPQKLNKHVMGLAWQHKSNLFSASLFSKLYLLNAESFEQVQNGTALPTYAPTSMKTSNVGYGAAAAYFILPQLQAKASYEHTYRLPEAVELLGDGLYVRRNSALKPESSDNINVGALYSFDATENHGFGLELNYLFRNAKDYIRIDQRQAQPVDRQYINMGDVVTHGVEGELRYNWKDRLRASVNLTYQDIVDKEEFLTSTNLTGTTTSPNLGYGYRIPNIPYLFGNADIGYIFDKVGAVGNSLSLNYSLNFVEKYHFTPSQLGNNNQDVIPAQFAHNVAANYVLNNGKYNISLECRNLADNDLFDNYKLQKPGRSVFLKLRYFISK</sequence>
<comment type="subcellular location">
    <subcellularLocation>
        <location evidence="1 10">Cell outer membrane</location>
        <topology evidence="1 10">Multi-pass membrane protein</topology>
    </subcellularLocation>
</comment>
<comment type="caution">
    <text evidence="14">The sequence shown here is derived from an EMBL/GenBank/DDBJ whole genome shotgun (WGS) entry which is preliminary data.</text>
</comment>
<dbReference type="InterPro" id="IPR000531">
    <property type="entry name" value="Beta-barrel_TonB"/>
</dbReference>
<dbReference type="GO" id="GO:0009279">
    <property type="term" value="C:cell outer membrane"/>
    <property type="evidence" value="ECO:0007669"/>
    <property type="project" value="UniProtKB-SubCell"/>
</dbReference>
<keyword evidence="8 14" id="KW-0675">Receptor</keyword>
<evidence type="ECO:0000256" key="1">
    <source>
        <dbReference type="ARBA" id="ARBA00004571"/>
    </source>
</evidence>
<evidence type="ECO:0000256" key="10">
    <source>
        <dbReference type="PROSITE-ProRule" id="PRU01360"/>
    </source>
</evidence>
<dbReference type="AlphaFoldDB" id="A0A2T0U8U9"/>
<dbReference type="Gene3D" id="2.40.170.20">
    <property type="entry name" value="TonB-dependent receptor, beta-barrel domain"/>
    <property type="match status" value="1"/>
</dbReference>
<evidence type="ECO:0000256" key="11">
    <source>
        <dbReference type="RuleBase" id="RU003357"/>
    </source>
</evidence>
<gene>
    <name evidence="14" type="ORF">B0I27_102115</name>
</gene>
<reference evidence="14 15" key="1">
    <citation type="submission" date="2018-03" db="EMBL/GenBank/DDBJ databases">
        <title>Genomic Encyclopedia of Type Strains, Phase III (KMG-III): the genomes of soil and plant-associated and newly described type strains.</title>
        <authorList>
            <person name="Whitman W."/>
        </authorList>
    </citation>
    <scope>NUCLEOTIDE SEQUENCE [LARGE SCALE GENOMIC DNA]</scope>
    <source>
        <strain evidence="14 15">CGMCC 1.9313</strain>
    </source>
</reference>
<dbReference type="InterPro" id="IPR039426">
    <property type="entry name" value="TonB-dep_rcpt-like"/>
</dbReference>
<evidence type="ECO:0000256" key="7">
    <source>
        <dbReference type="ARBA" id="ARBA00023136"/>
    </source>
</evidence>
<evidence type="ECO:0000256" key="2">
    <source>
        <dbReference type="ARBA" id="ARBA00022448"/>
    </source>
</evidence>
<keyword evidence="2 10" id="KW-0813">Transport</keyword>
<dbReference type="Pfam" id="PF00593">
    <property type="entry name" value="TonB_dep_Rec_b-barrel"/>
    <property type="match status" value="1"/>
</dbReference>
<dbReference type="InterPro" id="IPR012910">
    <property type="entry name" value="Plug_dom"/>
</dbReference>
<accession>A0A2T0U8U9</accession>
<dbReference type="SUPFAM" id="SSF56935">
    <property type="entry name" value="Porins"/>
    <property type="match status" value="1"/>
</dbReference>
<dbReference type="PANTHER" id="PTHR30069">
    <property type="entry name" value="TONB-DEPENDENT OUTER MEMBRANE RECEPTOR"/>
    <property type="match status" value="1"/>
</dbReference>
<dbReference type="Pfam" id="PF07715">
    <property type="entry name" value="Plug"/>
    <property type="match status" value="1"/>
</dbReference>
<dbReference type="InterPro" id="IPR008969">
    <property type="entry name" value="CarboxyPept-like_regulatory"/>
</dbReference>
<keyword evidence="15" id="KW-1185">Reference proteome</keyword>